<dbReference type="EC" id="2.3.1.234" evidence="2"/>
<accession>A0ABS4DCG4</accession>
<keyword evidence="2" id="KW-0012">Acyltransferase</keyword>
<evidence type="ECO:0000313" key="2">
    <source>
        <dbReference type="EMBL" id="MBP1467136.1"/>
    </source>
</evidence>
<dbReference type="SUPFAM" id="SSF53067">
    <property type="entry name" value="Actin-like ATPase domain"/>
    <property type="match status" value="1"/>
</dbReference>
<dbReference type="RefSeq" id="WP_135479356.1">
    <property type="nucleotide sequence ID" value="NZ_SIJK02000028.1"/>
</dbReference>
<gene>
    <name evidence="2" type="primary">tsaB</name>
    <name evidence="2" type="ORF">EYB53_015590</name>
</gene>
<dbReference type="GO" id="GO:0061711">
    <property type="term" value="F:tRNA N(6)-L-threonylcarbamoyladenine synthase activity"/>
    <property type="evidence" value="ECO:0007669"/>
    <property type="project" value="UniProtKB-EC"/>
</dbReference>
<dbReference type="InterPro" id="IPR022496">
    <property type="entry name" value="T6A_TsaB"/>
</dbReference>
<dbReference type="Proteomes" id="UP001193081">
    <property type="component" value="Unassembled WGS sequence"/>
</dbReference>
<feature type="domain" description="Gcp-like" evidence="1">
    <location>
        <begin position="31"/>
        <end position="123"/>
    </location>
</feature>
<dbReference type="EMBL" id="SIJK02000028">
    <property type="protein sequence ID" value="MBP1467136.1"/>
    <property type="molecule type" value="Genomic_DNA"/>
</dbReference>
<dbReference type="InterPro" id="IPR043129">
    <property type="entry name" value="ATPase_NBD"/>
</dbReference>
<protein>
    <submittedName>
        <fullName evidence="2">tRNA (Adenosine(37)-N6)-threonylcarbamoyltransferase complex dimerization subunit type 1 TsaB</fullName>
        <ecNumber evidence="2">2.3.1.234</ecNumber>
    </submittedName>
</protein>
<sequence length="221" mass="23785">MLLALDTSTALTGLALYDERGVRAECVWESGRNHTAQLLPQLDLLLRHAGVNPSALSVIAVALGPGSWSGLRVGLSLAKGFVLARSLPLIGLGTLDLLAYQYAYFALPTCPLIRLGRDRFATARFVPDASGSLRQEPDTNRSLAELCAQVQGPTLFCGDLDAASVAFLRQTLGDDAWLVEPAAALRRPGYLAELAWQRHLAGAYDDPLTLEPFYLGEPVRA</sequence>
<comment type="caution">
    <text evidence="2">The sequence shown here is derived from an EMBL/GenBank/DDBJ whole genome shotgun (WGS) entry which is preliminary data.</text>
</comment>
<dbReference type="NCBIfam" id="TIGR03725">
    <property type="entry name" value="T6A_YeaZ"/>
    <property type="match status" value="1"/>
</dbReference>
<keyword evidence="3" id="KW-1185">Reference proteome</keyword>
<evidence type="ECO:0000259" key="1">
    <source>
        <dbReference type="Pfam" id="PF00814"/>
    </source>
</evidence>
<dbReference type="InterPro" id="IPR000905">
    <property type="entry name" value="Gcp-like_dom"/>
</dbReference>
<dbReference type="PANTHER" id="PTHR11735:SF11">
    <property type="entry name" value="TRNA THREONYLCARBAMOYLADENOSINE BIOSYNTHESIS PROTEIN TSAB"/>
    <property type="match status" value="1"/>
</dbReference>
<dbReference type="PANTHER" id="PTHR11735">
    <property type="entry name" value="TRNA N6-ADENOSINE THREONYLCARBAMOYLTRANSFERASE"/>
    <property type="match status" value="1"/>
</dbReference>
<proteinExistence type="predicted"/>
<evidence type="ECO:0000313" key="3">
    <source>
        <dbReference type="Proteomes" id="UP001193081"/>
    </source>
</evidence>
<keyword evidence="2" id="KW-0808">Transferase</keyword>
<dbReference type="Pfam" id="PF00814">
    <property type="entry name" value="TsaD"/>
    <property type="match status" value="1"/>
</dbReference>
<organism evidence="2 3">
    <name type="scientific">Candidatus Chloroploca mongolica</name>
    <dbReference type="NCBI Taxonomy" id="2528176"/>
    <lineage>
        <taxon>Bacteria</taxon>
        <taxon>Bacillati</taxon>
        <taxon>Chloroflexota</taxon>
        <taxon>Chloroflexia</taxon>
        <taxon>Chloroflexales</taxon>
        <taxon>Chloroflexineae</taxon>
        <taxon>Oscillochloridaceae</taxon>
        <taxon>Candidatus Chloroploca</taxon>
    </lineage>
</organism>
<reference evidence="2 3" key="1">
    <citation type="submission" date="2021-03" db="EMBL/GenBank/DDBJ databases">
        <authorList>
            <person name="Grouzdev D.S."/>
        </authorList>
    </citation>
    <scope>NUCLEOTIDE SEQUENCE [LARGE SCALE GENOMIC DNA]</scope>
    <source>
        <strain evidence="2 3">M50-1</strain>
    </source>
</reference>
<name>A0ABS4DCG4_9CHLR</name>
<dbReference type="Gene3D" id="3.30.420.40">
    <property type="match status" value="2"/>
</dbReference>